<keyword evidence="3 5" id="KW-1133">Transmembrane helix</keyword>
<feature type="transmembrane region" description="Helical" evidence="5">
    <location>
        <begin position="45"/>
        <end position="71"/>
    </location>
</feature>
<evidence type="ECO:0000256" key="4">
    <source>
        <dbReference type="ARBA" id="ARBA00023136"/>
    </source>
</evidence>
<dbReference type="Proteomes" id="UP000838100">
    <property type="component" value="Unassembled WGS sequence"/>
</dbReference>
<keyword evidence="2 5" id="KW-0812">Transmembrane</keyword>
<comment type="caution">
    <text evidence="7">The sequence shown here is derived from an EMBL/GenBank/DDBJ whole genome shotgun (WGS) entry which is preliminary data.</text>
</comment>
<name>A0ABM9AC31_9GAMM</name>
<dbReference type="EMBL" id="CAKLPX010000001">
    <property type="protein sequence ID" value="CAH0990753.1"/>
    <property type="molecule type" value="Genomic_DNA"/>
</dbReference>
<keyword evidence="4 5" id="KW-0472">Membrane</keyword>
<reference evidence="7" key="1">
    <citation type="submission" date="2021-12" db="EMBL/GenBank/DDBJ databases">
        <authorList>
            <person name="Rodrigo-Torres L."/>
            <person name="Arahal R. D."/>
            <person name="Lucena T."/>
        </authorList>
    </citation>
    <scope>NUCLEOTIDE SEQUENCE</scope>
    <source>
        <strain evidence="7">CECT 8267</strain>
    </source>
</reference>
<evidence type="ECO:0000256" key="2">
    <source>
        <dbReference type="ARBA" id="ARBA00022692"/>
    </source>
</evidence>
<evidence type="ECO:0000313" key="7">
    <source>
        <dbReference type="EMBL" id="CAH0990753.1"/>
    </source>
</evidence>
<keyword evidence="1" id="KW-1003">Cell membrane</keyword>
<organism evidence="7 8">
    <name type="scientific">Sinobacterium norvegicum</name>
    <dbReference type="NCBI Taxonomy" id="1641715"/>
    <lineage>
        <taxon>Bacteria</taxon>
        <taxon>Pseudomonadati</taxon>
        <taxon>Pseudomonadota</taxon>
        <taxon>Gammaproteobacteria</taxon>
        <taxon>Cellvibrionales</taxon>
        <taxon>Spongiibacteraceae</taxon>
        <taxon>Sinobacterium</taxon>
    </lineage>
</organism>
<keyword evidence="8" id="KW-1185">Reference proteome</keyword>
<evidence type="ECO:0000256" key="5">
    <source>
        <dbReference type="SAM" id="Phobius"/>
    </source>
</evidence>
<accession>A0ABM9AC31</accession>
<feature type="transmembrane region" description="Helical" evidence="5">
    <location>
        <begin position="7"/>
        <end position="25"/>
    </location>
</feature>
<evidence type="ECO:0000313" key="8">
    <source>
        <dbReference type="Proteomes" id="UP000838100"/>
    </source>
</evidence>
<dbReference type="RefSeq" id="WP_237443426.1">
    <property type="nucleotide sequence ID" value="NZ_CAKLPX010000001.1"/>
</dbReference>
<proteinExistence type="predicted"/>
<evidence type="ECO:0000256" key="3">
    <source>
        <dbReference type="ARBA" id="ARBA00022989"/>
    </source>
</evidence>
<dbReference type="Pfam" id="PF06305">
    <property type="entry name" value="LapA_dom"/>
    <property type="match status" value="1"/>
</dbReference>
<protein>
    <recommendedName>
        <fullName evidence="6">Lipopolysaccharide assembly protein A domain-containing protein</fullName>
    </recommendedName>
</protein>
<dbReference type="InterPro" id="IPR010445">
    <property type="entry name" value="LapA_dom"/>
</dbReference>
<feature type="domain" description="Lipopolysaccharide assembly protein A" evidence="6">
    <location>
        <begin position="26"/>
        <end position="88"/>
    </location>
</feature>
<evidence type="ECO:0000259" key="6">
    <source>
        <dbReference type="Pfam" id="PF06305"/>
    </source>
</evidence>
<sequence>MRIIKLLLLILLVIVVVVMSLLFMVENNMAMTVDLFIFDLTLSSGSWVVLSFVVGAVAGLAAAAGVFVRMYGRQAQLRRKVLKLERTLDKLRRSTSKGW</sequence>
<gene>
    <name evidence="7" type="ORF">SIN8267_00852</name>
</gene>
<evidence type="ECO:0000256" key="1">
    <source>
        <dbReference type="ARBA" id="ARBA00022475"/>
    </source>
</evidence>